<keyword evidence="8" id="KW-1185">Reference proteome</keyword>
<name>A0A815D4N7_9BILA</name>
<dbReference type="InterPro" id="IPR001623">
    <property type="entry name" value="DnaJ_domain"/>
</dbReference>
<dbReference type="Proteomes" id="UP000663877">
    <property type="component" value="Unassembled WGS sequence"/>
</dbReference>
<evidence type="ECO:0000256" key="2">
    <source>
        <dbReference type="SAM" id="Coils"/>
    </source>
</evidence>
<dbReference type="GO" id="GO:0005737">
    <property type="term" value="C:cytoplasm"/>
    <property type="evidence" value="ECO:0007669"/>
    <property type="project" value="TreeGrafter"/>
</dbReference>
<dbReference type="EMBL" id="CAJNOI010000696">
    <property type="protein sequence ID" value="CAF1331301.1"/>
    <property type="molecule type" value="Genomic_DNA"/>
</dbReference>
<dbReference type="GO" id="GO:0051082">
    <property type="term" value="F:unfolded protein binding"/>
    <property type="evidence" value="ECO:0007669"/>
    <property type="project" value="TreeGrafter"/>
</dbReference>
<dbReference type="InterPro" id="IPR036869">
    <property type="entry name" value="J_dom_sf"/>
</dbReference>
<dbReference type="OrthoDB" id="10250354at2759"/>
<dbReference type="EMBL" id="CAJNOM010000029">
    <property type="protein sequence ID" value="CAF0853806.1"/>
    <property type="molecule type" value="Genomic_DNA"/>
</dbReference>
<dbReference type="SUPFAM" id="SSF46565">
    <property type="entry name" value="Chaperone J-domain"/>
    <property type="match status" value="1"/>
</dbReference>
<evidence type="ECO:0000313" key="5">
    <source>
        <dbReference type="EMBL" id="CAF0853806.1"/>
    </source>
</evidence>
<dbReference type="PROSITE" id="PS00636">
    <property type="entry name" value="DNAJ_1"/>
    <property type="match status" value="1"/>
</dbReference>
<comment type="caution">
    <text evidence="6">The sequence shown here is derived from an EMBL/GenBank/DDBJ whole genome shotgun (WGS) entry which is preliminary data.</text>
</comment>
<dbReference type="Gene3D" id="1.10.287.110">
    <property type="entry name" value="DnaJ domain"/>
    <property type="match status" value="1"/>
</dbReference>
<dbReference type="PANTHER" id="PTHR43096">
    <property type="entry name" value="DNAJ HOMOLOG 1, MITOCHONDRIAL-RELATED"/>
    <property type="match status" value="1"/>
</dbReference>
<dbReference type="AlphaFoldDB" id="A0A815D4N7"/>
<dbReference type="Proteomes" id="UP000663832">
    <property type="component" value="Unassembled WGS sequence"/>
</dbReference>
<dbReference type="PRINTS" id="PR00625">
    <property type="entry name" value="JDOMAIN"/>
</dbReference>
<reference evidence="6" key="1">
    <citation type="submission" date="2021-02" db="EMBL/GenBank/DDBJ databases">
        <authorList>
            <person name="Nowell W R."/>
        </authorList>
    </citation>
    <scope>NUCLEOTIDE SEQUENCE</scope>
</reference>
<sequence>MVSNLPHVDYYKELGINRHATPTDIRTAYKRLALTWHPDRNKAKDAEDKFKKIKQAYDILIDDNQRREYDHRCQQLQQQQQQRQQQQKKNTYYGSATNMSYGQSKAEKENKPFNFPIFEQFISPPVDPFEIINDIQYFQDSDFTSKMMNSPSYRNLYTHLFNTMNNDSNHQRHVHSSSPIYFSNDHIFRQTPKTRSKPPPQQQQQQQQQPKRPSTKRFSANIPVIHSTMTNDWFVNELIDIYEHQNIVFVQPSFNNDPFFDDLSHCTICHKKISGDRTNLMQHEQQCQQNHNRYTTMPSTSVRV</sequence>
<feature type="coiled-coil region" evidence="2">
    <location>
        <begin position="43"/>
        <end position="86"/>
    </location>
</feature>
<evidence type="ECO:0000313" key="7">
    <source>
        <dbReference type="EMBL" id="CAF1331301.1"/>
    </source>
</evidence>
<proteinExistence type="predicted"/>
<dbReference type="SMART" id="SM00271">
    <property type="entry name" value="DnaJ"/>
    <property type="match status" value="1"/>
</dbReference>
<gene>
    <name evidence="7" type="ORF">BJG266_LOCUS33898</name>
    <name evidence="6" type="ORF">QVE165_LOCUS30770</name>
    <name evidence="5" type="ORF">QVE165_LOCUS6988</name>
</gene>
<dbReference type="InterPro" id="IPR018253">
    <property type="entry name" value="DnaJ_domain_CS"/>
</dbReference>
<accession>A0A815D4N7</accession>
<evidence type="ECO:0000313" key="8">
    <source>
        <dbReference type="Proteomes" id="UP000663832"/>
    </source>
</evidence>
<dbReference type="GO" id="GO:0042026">
    <property type="term" value="P:protein refolding"/>
    <property type="evidence" value="ECO:0007669"/>
    <property type="project" value="TreeGrafter"/>
</dbReference>
<evidence type="ECO:0000256" key="1">
    <source>
        <dbReference type="ARBA" id="ARBA00023186"/>
    </source>
</evidence>
<feature type="compositionally biased region" description="Low complexity" evidence="3">
    <location>
        <begin position="202"/>
        <end position="212"/>
    </location>
</feature>
<keyword evidence="2" id="KW-0175">Coiled coil</keyword>
<organism evidence="6 8">
    <name type="scientific">Adineta steineri</name>
    <dbReference type="NCBI Taxonomy" id="433720"/>
    <lineage>
        <taxon>Eukaryota</taxon>
        <taxon>Metazoa</taxon>
        <taxon>Spiralia</taxon>
        <taxon>Gnathifera</taxon>
        <taxon>Rotifera</taxon>
        <taxon>Eurotatoria</taxon>
        <taxon>Bdelloidea</taxon>
        <taxon>Adinetida</taxon>
        <taxon>Adinetidae</taxon>
        <taxon>Adineta</taxon>
    </lineage>
</organism>
<evidence type="ECO:0000256" key="3">
    <source>
        <dbReference type="SAM" id="MobiDB-lite"/>
    </source>
</evidence>
<dbReference type="PROSITE" id="PS50076">
    <property type="entry name" value="DNAJ_2"/>
    <property type="match status" value="1"/>
</dbReference>
<dbReference type="PANTHER" id="PTHR43096:SF52">
    <property type="entry name" value="DNAJ HOMOLOG 1, MITOCHONDRIAL-RELATED"/>
    <property type="match status" value="1"/>
</dbReference>
<feature type="region of interest" description="Disordered" evidence="3">
    <location>
        <begin position="190"/>
        <end position="217"/>
    </location>
</feature>
<dbReference type="CDD" id="cd06257">
    <property type="entry name" value="DnaJ"/>
    <property type="match status" value="1"/>
</dbReference>
<evidence type="ECO:0000313" key="6">
    <source>
        <dbReference type="EMBL" id="CAF1292397.1"/>
    </source>
</evidence>
<feature type="domain" description="J" evidence="4">
    <location>
        <begin position="9"/>
        <end position="73"/>
    </location>
</feature>
<dbReference type="EMBL" id="CAJNOM010000258">
    <property type="protein sequence ID" value="CAF1292397.1"/>
    <property type="molecule type" value="Genomic_DNA"/>
</dbReference>
<evidence type="ECO:0000259" key="4">
    <source>
        <dbReference type="PROSITE" id="PS50076"/>
    </source>
</evidence>
<keyword evidence="1" id="KW-0143">Chaperone</keyword>
<protein>
    <recommendedName>
        <fullName evidence="4">J domain-containing protein</fullName>
    </recommendedName>
</protein>
<dbReference type="Pfam" id="PF00226">
    <property type="entry name" value="DnaJ"/>
    <property type="match status" value="1"/>
</dbReference>